<gene>
    <name evidence="1" type="ORF">P7K49_029047</name>
</gene>
<dbReference type="EMBL" id="JASSZA010000015">
    <property type="protein sequence ID" value="KAK2092519.1"/>
    <property type="molecule type" value="Genomic_DNA"/>
</dbReference>
<proteinExistence type="predicted"/>
<organism evidence="1 2">
    <name type="scientific">Saguinus oedipus</name>
    <name type="common">Cotton-top tamarin</name>
    <name type="synonym">Oedipomidas oedipus</name>
    <dbReference type="NCBI Taxonomy" id="9490"/>
    <lineage>
        <taxon>Eukaryota</taxon>
        <taxon>Metazoa</taxon>
        <taxon>Chordata</taxon>
        <taxon>Craniata</taxon>
        <taxon>Vertebrata</taxon>
        <taxon>Euteleostomi</taxon>
        <taxon>Mammalia</taxon>
        <taxon>Eutheria</taxon>
        <taxon>Euarchontoglires</taxon>
        <taxon>Primates</taxon>
        <taxon>Haplorrhini</taxon>
        <taxon>Platyrrhini</taxon>
        <taxon>Cebidae</taxon>
        <taxon>Callitrichinae</taxon>
        <taxon>Saguinus</taxon>
    </lineage>
</organism>
<evidence type="ECO:0000313" key="2">
    <source>
        <dbReference type="Proteomes" id="UP001266305"/>
    </source>
</evidence>
<evidence type="ECO:0000313" key="1">
    <source>
        <dbReference type="EMBL" id="KAK2092519.1"/>
    </source>
</evidence>
<dbReference type="Proteomes" id="UP001266305">
    <property type="component" value="Unassembled WGS sequence"/>
</dbReference>
<keyword evidence="2" id="KW-1185">Reference proteome</keyword>
<reference evidence="1 2" key="1">
    <citation type="submission" date="2023-05" db="EMBL/GenBank/DDBJ databases">
        <title>B98-5 Cell Line De Novo Hybrid Assembly: An Optical Mapping Approach.</title>
        <authorList>
            <person name="Kananen K."/>
            <person name="Auerbach J.A."/>
            <person name="Kautto E."/>
            <person name="Blachly J.S."/>
        </authorList>
    </citation>
    <scope>NUCLEOTIDE SEQUENCE [LARGE SCALE GENOMIC DNA]</scope>
    <source>
        <strain evidence="1">B95-8</strain>
        <tissue evidence="1">Cell line</tissue>
    </source>
</reference>
<comment type="caution">
    <text evidence="1">The sequence shown here is derived from an EMBL/GenBank/DDBJ whole genome shotgun (WGS) entry which is preliminary data.</text>
</comment>
<accession>A0ABQ9U635</accession>
<name>A0ABQ9U635_SAGOE</name>
<protein>
    <submittedName>
        <fullName evidence="1">Uncharacterized protein</fullName>
    </submittedName>
</protein>
<sequence length="78" mass="9112">MKLKRLNLDRKAPCLGKRMVLKHCIHKFKEPVQIRFLAFNFNNEPIGLNLNPLDQVMLFSDSSGCTYHDVRMPLAWVL</sequence>